<protein>
    <submittedName>
        <fullName evidence="2">Uncharacterized protein</fullName>
    </submittedName>
</protein>
<dbReference type="AlphaFoldDB" id="A0AAP0IFH6"/>
<comment type="caution">
    <text evidence="2">The sequence shown here is derived from an EMBL/GenBank/DDBJ whole genome shotgun (WGS) entry which is preliminary data.</text>
</comment>
<gene>
    <name evidence="2" type="ORF">Syun_020890</name>
</gene>
<feature type="transmembrane region" description="Helical" evidence="1">
    <location>
        <begin position="28"/>
        <end position="48"/>
    </location>
</feature>
<dbReference type="Proteomes" id="UP001420932">
    <property type="component" value="Unassembled WGS sequence"/>
</dbReference>
<sequence>MEMESDLKEIKVDVVFLKLDMKFQMQDLVVMMGDLVVITLDLVVTKVLSATRERKNVMTVYDMPSSFLSVCIIF</sequence>
<keyword evidence="3" id="KW-1185">Reference proteome</keyword>
<evidence type="ECO:0000313" key="3">
    <source>
        <dbReference type="Proteomes" id="UP001420932"/>
    </source>
</evidence>
<organism evidence="2 3">
    <name type="scientific">Stephania yunnanensis</name>
    <dbReference type="NCBI Taxonomy" id="152371"/>
    <lineage>
        <taxon>Eukaryota</taxon>
        <taxon>Viridiplantae</taxon>
        <taxon>Streptophyta</taxon>
        <taxon>Embryophyta</taxon>
        <taxon>Tracheophyta</taxon>
        <taxon>Spermatophyta</taxon>
        <taxon>Magnoliopsida</taxon>
        <taxon>Ranunculales</taxon>
        <taxon>Menispermaceae</taxon>
        <taxon>Menispermoideae</taxon>
        <taxon>Cissampelideae</taxon>
        <taxon>Stephania</taxon>
    </lineage>
</organism>
<keyword evidence="1" id="KW-1133">Transmembrane helix</keyword>
<keyword evidence="1" id="KW-0472">Membrane</keyword>
<name>A0AAP0IFH6_9MAGN</name>
<accession>A0AAP0IFH6</accession>
<dbReference type="EMBL" id="JBBNAF010000009">
    <property type="protein sequence ID" value="KAK9114093.1"/>
    <property type="molecule type" value="Genomic_DNA"/>
</dbReference>
<evidence type="ECO:0000256" key="1">
    <source>
        <dbReference type="SAM" id="Phobius"/>
    </source>
</evidence>
<keyword evidence="1" id="KW-0812">Transmembrane</keyword>
<reference evidence="2 3" key="1">
    <citation type="submission" date="2024-01" db="EMBL/GenBank/DDBJ databases">
        <title>Genome assemblies of Stephania.</title>
        <authorList>
            <person name="Yang L."/>
        </authorList>
    </citation>
    <scope>NUCLEOTIDE SEQUENCE [LARGE SCALE GENOMIC DNA]</scope>
    <source>
        <strain evidence="2">YNDBR</strain>
        <tissue evidence="2">Leaf</tissue>
    </source>
</reference>
<proteinExistence type="predicted"/>
<evidence type="ECO:0000313" key="2">
    <source>
        <dbReference type="EMBL" id="KAK9114093.1"/>
    </source>
</evidence>